<protein>
    <submittedName>
        <fullName evidence="1">Uncharacterized protein</fullName>
    </submittedName>
</protein>
<organism evidence="1 2">
    <name type="scientific">Geodia barretti</name>
    <name type="common">Barrett's horny sponge</name>
    <dbReference type="NCBI Taxonomy" id="519541"/>
    <lineage>
        <taxon>Eukaryota</taxon>
        <taxon>Metazoa</taxon>
        <taxon>Porifera</taxon>
        <taxon>Demospongiae</taxon>
        <taxon>Heteroscleromorpha</taxon>
        <taxon>Tetractinellida</taxon>
        <taxon>Astrophorina</taxon>
        <taxon>Geodiidae</taxon>
        <taxon>Geodia</taxon>
    </lineage>
</organism>
<dbReference type="AlphaFoldDB" id="A0AA35TCI9"/>
<accession>A0AA35TCI9</accession>
<dbReference type="Proteomes" id="UP001174909">
    <property type="component" value="Unassembled WGS sequence"/>
</dbReference>
<keyword evidence="2" id="KW-1185">Reference proteome</keyword>
<comment type="caution">
    <text evidence="1">The sequence shown here is derived from an EMBL/GenBank/DDBJ whole genome shotgun (WGS) entry which is preliminary data.</text>
</comment>
<name>A0AA35TCI9_GEOBA</name>
<dbReference type="EMBL" id="CASHTH010003393">
    <property type="protein sequence ID" value="CAI8044436.1"/>
    <property type="molecule type" value="Genomic_DNA"/>
</dbReference>
<evidence type="ECO:0000313" key="2">
    <source>
        <dbReference type="Proteomes" id="UP001174909"/>
    </source>
</evidence>
<evidence type="ECO:0000313" key="1">
    <source>
        <dbReference type="EMBL" id="CAI8044436.1"/>
    </source>
</evidence>
<reference evidence="1" key="1">
    <citation type="submission" date="2023-03" db="EMBL/GenBank/DDBJ databases">
        <authorList>
            <person name="Steffen K."/>
            <person name="Cardenas P."/>
        </authorList>
    </citation>
    <scope>NUCLEOTIDE SEQUENCE</scope>
</reference>
<sequence>MTIARCSSKYRITQSQIPVVRGKILSIRL</sequence>
<gene>
    <name evidence="1" type="ORF">GBAR_LOCUS24642</name>
</gene>
<proteinExistence type="predicted"/>